<evidence type="ECO:0008006" key="10">
    <source>
        <dbReference type="Google" id="ProtNLM"/>
    </source>
</evidence>
<evidence type="ECO:0000259" key="6">
    <source>
        <dbReference type="Pfam" id="PF08159"/>
    </source>
</evidence>
<feature type="region of interest" description="Disordered" evidence="5">
    <location>
        <begin position="1"/>
        <end position="27"/>
    </location>
</feature>
<keyword evidence="9" id="KW-1185">Reference proteome</keyword>
<dbReference type="AlphaFoldDB" id="A0AAN7W2Y3"/>
<keyword evidence="3" id="KW-0175">Coiled coil</keyword>
<keyword evidence="4" id="KW-0539">Nucleus</keyword>
<dbReference type="Proteomes" id="UP001306508">
    <property type="component" value="Unassembled WGS sequence"/>
</dbReference>
<proteinExistence type="inferred from homology"/>
<feature type="compositionally biased region" description="Basic and acidic residues" evidence="5">
    <location>
        <begin position="48"/>
        <end position="75"/>
    </location>
</feature>
<dbReference type="GO" id="GO:0005730">
    <property type="term" value="C:nucleolus"/>
    <property type="evidence" value="ECO:0007669"/>
    <property type="project" value="UniProtKB-SubCell"/>
</dbReference>
<evidence type="ECO:0000256" key="1">
    <source>
        <dbReference type="ARBA" id="ARBA00004604"/>
    </source>
</evidence>
<dbReference type="PANTHER" id="PTHR12202:SF0">
    <property type="entry name" value="ESF1 HOMOLOG"/>
    <property type="match status" value="1"/>
</dbReference>
<comment type="similarity">
    <text evidence="2">Belongs to the ESF1 family.</text>
</comment>
<organism evidence="8 9">
    <name type="scientific">Arxiozyma heterogenica</name>
    <dbReference type="NCBI Taxonomy" id="278026"/>
    <lineage>
        <taxon>Eukaryota</taxon>
        <taxon>Fungi</taxon>
        <taxon>Dikarya</taxon>
        <taxon>Ascomycota</taxon>
        <taxon>Saccharomycotina</taxon>
        <taxon>Saccharomycetes</taxon>
        <taxon>Saccharomycetales</taxon>
        <taxon>Saccharomycetaceae</taxon>
        <taxon>Arxiozyma</taxon>
    </lineage>
</organism>
<evidence type="ECO:0000256" key="4">
    <source>
        <dbReference type="ARBA" id="ARBA00023242"/>
    </source>
</evidence>
<dbReference type="InterPro" id="IPR012580">
    <property type="entry name" value="NUC153"/>
</dbReference>
<dbReference type="EMBL" id="JAWIZZ010000045">
    <property type="protein sequence ID" value="KAK5780109.1"/>
    <property type="molecule type" value="Genomic_DNA"/>
</dbReference>
<evidence type="ECO:0000256" key="5">
    <source>
        <dbReference type="SAM" id="MobiDB-lite"/>
    </source>
</evidence>
<feature type="compositionally biased region" description="Basic residues" evidence="5">
    <location>
        <begin position="627"/>
        <end position="639"/>
    </location>
</feature>
<dbReference type="InterPro" id="IPR056750">
    <property type="entry name" value="RRM_ESF1"/>
</dbReference>
<feature type="compositionally biased region" description="Basic residues" evidence="5">
    <location>
        <begin position="481"/>
        <end position="495"/>
    </location>
</feature>
<feature type="compositionally biased region" description="Basic and acidic residues" evidence="5">
    <location>
        <begin position="503"/>
        <end position="534"/>
    </location>
</feature>
<reference evidence="9" key="1">
    <citation type="submission" date="2023-07" db="EMBL/GenBank/DDBJ databases">
        <title>A draft genome of Kazachstania heterogenica Y-27499.</title>
        <authorList>
            <person name="Donic C."/>
            <person name="Kralova J.S."/>
            <person name="Fidel L."/>
            <person name="Ben-Dor S."/>
            <person name="Jung S."/>
        </authorList>
    </citation>
    <scope>NUCLEOTIDE SEQUENCE [LARGE SCALE GENOMIC DNA]</scope>
    <source>
        <strain evidence="9">Y27499</strain>
    </source>
</reference>
<evidence type="ECO:0000256" key="2">
    <source>
        <dbReference type="ARBA" id="ARBA00009087"/>
    </source>
</evidence>
<dbReference type="GO" id="GO:0003723">
    <property type="term" value="F:RNA binding"/>
    <property type="evidence" value="ECO:0007669"/>
    <property type="project" value="TreeGrafter"/>
</dbReference>
<feature type="compositionally biased region" description="Acidic residues" evidence="5">
    <location>
        <begin position="141"/>
        <end position="153"/>
    </location>
</feature>
<feature type="compositionally biased region" description="Polar residues" evidence="5">
    <location>
        <begin position="641"/>
        <end position="652"/>
    </location>
</feature>
<evidence type="ECO:0000259" key="7">
    <source>
        <dbReference type="Pfam" id="PF25121"/>
    </source>
</evidence>
<name>A0AAN7W2Y3_9SACH</name>
<feature type="region of interest" description="Disordered" evidence="5">
    <location>
        <begin position="420"/>
        <end position="578"/>
    </location>
</feature>
<dbReference type="GO" id="GO:0006364">
    <property type="term" value="P:rRNA processing"/>
    <property type="evidence" value="ECO:0007669"/>
    <property type="project" value="InterPro"/>
</dbReference>
<feature type="domain" description="NUC153" evidence="6">
    <location>
        <begin position="591"/>
        <end position="619"/>
    </location>
</feature>
<feature type="compositionally biased region" description="Acidic residues" evidence="5">
    <location>
        <begin position="76"/>
        <end position="85"/>
    </location>
</feature>
<evidence type="ECO:0000313" key="9">
    <source>
        <dbReference type="Proteomes" id="UP001306508"/>
    </source>
</evidence>
<feature type="region of interest" description="Disordered" evidence="5">
    <location>
        <begin position="48"/>
        <end position="172"/>
    </location>
</feature>
<comment type="subcellular location">
    <subcellularLocation>
        <location evidence="1">Nucleus</location>
        <location evidence="1">Nucleolus</location>
    </subcellularLocation>
</comment>
<evidence type="ECO:0000256" key="3">
    <source>
        <dbReference type="ARBA" id="ARBA00023054"/>
    </source>
</evidence>
<feature type="domain" description="ESF1 RRM" evidence="7">
    <location>
        <begin position="173"/>
        <end position="334"/>
    </location>
</feature>
<comment type="caution">
    <text evidence="8">The sequence shown here is derived from an EMBL/GenBank/DDBJ whole genome shotgun (WGS) entry which is preliminary data.</text>
</comment>
<feature type="compositionally biased region" description="Basic and acidic residues" evidence="5">
    <location>
        <begin position="611"/>
        <end position="626"/>
    </location>
</feature>
<feature type="region of interest" description="Disordered" evidence="5">
    <location>
        <begin position="218"/>
        <end position="251"/>
    </location>
</feature>
<dbReference type="PANTHER" id="PTHR12202">
    <property type="entry name" value="ESF1 HOMOLOG"/>
    <property type="match status" value="1"/>
</dbReference>
<sequence length="665" mass="77362">MSENNRTNDPRFAKFYSDPKFRNTKQKDVKVKLDNRFSKRDLEVKRRAKVDKYGRKINESYSNEKDLKDFDKYFEKEEESTDESSEDKNRDKEEHSDDDDEKKREAEEEVESPKKIVDRARGEVPSDYVSSSDEYTSSDSESSESEMDSDEEGYFSSEIENQSQPETGDPSKTLAVVNLDWDHVKSSDLMITFSSFIPNGGKIEKICIYPSEFGKERMKREEVEGPPRELFQKKKSKHKSNQNVEEEEDVSDVDINDLYEEGDAEKDVDTKALRQYQLERLRYYYAIVYCNNIETAKSIYDNCDSTEYESTANMIDIRYVPEGMEFHDEPRDQCDSIPKNYKPLNFSTDALQHSNVKLTWDETPADRIEIAKRAFSQKEIDDMDFKAYLASDSEDEEDTINETSKNKLKALVGNSFTSNVFGNNGSKFSTEDGDNDEDNEDDEGVDMEITFTPGLDGDANENNGSKSNSDEEQEESTIDKIKRKQKERRKARKERVKQLKQAAEQEKKAKLKSLRDKKNKKVEDKLDSKSKAELELLMMDEDENNTGSTINKKAHFNMNDILKSEKEKKKKSKYQKKDRIVEDEFKPNLEDDRFKEIFEDHDFAIDPSQPDFKETSTMKTILEERSKRSRNKKNNKKRSNPIISSESNNKSDIANIVSKLKKQKK</sequence>
<feature type="compositionally biased region" description="Low complexity" evidence="5">
    <location>
        <begin position="126"/>
        <end position="140"/>
    </location>
</feature>
<evidence type="ECO:0000313" key="8">
    <source>
        <dbReference type="EMBL" id="KAK5780109.1"/>
    </source>
</evidence>
<feature type="compositionally biased region" description="Basic and acidic residues" evidence="5">
    <location>
        <begin position="86"/>
        <end position="124"/>
    </location>
</feature>
<feature type="compositionally biased region" description="Acidic residues" evidence="5">
    <location>
        <begin position="431"/>
        <end position="446"/>
    </location>
</feature>
<dbReference type="Pfam" id="PF25121">
    <property type="entry name" value="RRM_ESF1"/>
    <property type="match status" value="1"/>
</dbReference>
<feature type="region of interest" description="Disordered" evidence="5">
    <location>
        <begin position="605"/>
        <end position="665"/>
    </location>
</feature>
<dbReference type="InterPro" id="IPR039754">
    <property type="entry name" value="Esf1"/>
</dbReference>
<feature type="compositionally biased region" description="Basic and acidic residues" evidence="5">
    <location>
        <begin position="218"/>
        <end position="232"/>
    </location>
</feature>
<gene>
    <name evidence="8" type="ORF">RI543_002651</name>
</gene>
<dbReference type="Pfam" id="PF08159">
    <property type="entry name" value="NUC153"/>
    <property type="match status" value="1"/>
</dbReference>
<accession>A0AAN7W2Y3</accession>
<protein>
    <recommendedName>
        <fullName evidence="10">NUC153 domain-containing protein</fullName>
    </recommendedName>
</protein>